<evidence type="ECO:0000313" key="2">
    <source>
        <dbReference type="Proteomes" id="UP000075473"/>
    </source>
</evidence>
<accession>A0A149QPW1</accession>
<dbReference type="AlphaFoldDB" id="A0A149QPW1"/>
<dbReference type="PATRIC" id="fig|178900.5.peg.2414"/>
<name>A0A149QPW1_9PROT</name>
<protein>
    <submittedName>
        <fullName evidence="1">Uncharacterized protein</fullName>
    </submittedName>
</protein>
<dbReference type="EMBL" id="LHZA01000107">
    <property type="protein sequence ID" value="KXU99156.1"/>
    <property type="molecule type" value="Genomic_DNA"/>
</dbReference>
<comment type="caution">
    <text evidence="1">The sequence shown here is derived from an EMBL/GenBank/DDBJ whole genome shotgun (WGS) entry which is preliminary data.</text>
</comment>
<gene>
    <name evidence="1" type="ORF">AD928_02495</name>
</gene>
<dbReference type="Proteomes" id="UP000075473">
    <property type="component" value="Unassembled WGS sequence"/>
</dbReference>
<evidence type="ECO:0000313" key="1">
    <source>
        <dbReference type="EMBL" id="KXU99156.1"/>
    </source>
</evidence>
<organism evidence="1 2">
    <name type="scientific">Acetobacter cerevisiae</name>
    <dbReference type="NCBI Taxonomy" id="178900"/>
    <lineage>
        <taxon>Bacteria</taxon>
        <taxon>Pseudomonadati</taxon>
        <taxon>Pseudomonadota</taxon>
        <taxon>Alphaproteobacteria</taxon>
        <taxon>Acetobacterales</taxon>
        <taxon>Acetobacteraceae</taxon>
        <taxon>Acetobacter</taxon>
    </lineage>
</organism>
<sequence length="65" mass="7584">MYNPSVRFPRRTFKPDHADIVLAERKQRCHAFCGEVICLLIKVQNGKRGGNLFKIIVKHWTVFLS</sequence>
<reference evidence="1 2" key="1">
    <citation type="submission" date="2015-06" db="EMBL/GenBank/DDBJ databases">
        <title>Improved classification and identification of acetic acid bacteria using matrix-assisted laser desorption/ionization time-of-flight mass spectrometry; Gluconobacter nephelii and Gluconobacter uchimurae are later heterotypic synonyms of Gluconobacter japonicus and Gluconobacter oxydans, respectively.</title>
        <authorList>
            <person name="Li L."/>
            <person name="Cleenwerck I."/>
            <person name="De Vuyst L."/>
            <person name="Vandamme P."/>
        </authorList>
    </citation>
    <scope>NUCLEOTIDE SEQUENCE [LARGE SCALE GENOMIC DNA]</scope>
    <source>
        <strain evidence="1 2">LMG 1625</strain>
    </source>
</reference>
<proteinExistence type="predicted"/>